<protein>
    <submittedName>
        <fullName evidence="2">Uncharacterized protein</fullName>
    </submittedName>
</protein>
<name>A0A6A5T2Y7_9PLEO</name>
<feature type="region of interest" description="Disordered" evidence="1">
    <location>
        <begin position="317"/>
        <end position="353"/>
    </location>
</feature>
<dbReference type="Proteomes" id="UP000800038">
    <property type="component" value="Unassembled WGS sequence"/>
</dbReference>
<feature type="region of interest" description="Disordered" evidence="1">
    <location>
        <begin position="769"/>
        <end position="791"/>
    </location>
</feature>
<feature type="region of interest" description="Disordered" evidence="1">
    <location>
        <begin position="178"/>
        <end position="224"/>
    </location>
</feature>
<organism evidence="2 3">
    <name type="scientific">Clathrospora elynae</name>
    <dbReference type="NCBI Taxonomy" id="706981"/>
    <lineage>
        <taxon>Eukaryota</taxon>
        <taxon>Fungi</taxon>
        <taxon>Dikarya</taxon>
        <taxon>Ascomycota</taxon>
        <taxon>Pezizomycotina</taxon>
        <taxon>Dothideomycetes</taxon>
        <taxon>Pleosporomycetidae</taxon>
        <taxon>Pleosporales</taxon>
        <taxon>Diademaceae</taxon>
        <taxon>Clathrospora</taxon>
    </lineage>
</organism>
<proteinExistence type="predicted"/>
<feature type="region of interest" description="Disordered" evidence="1">
    <location>
        <begin position="515"/>
        <end position="626"/>
    </location>
</feature>
<gene>
    <name evidence="2" type="ORF">EJ02DRAFT_461948</name>
</gene>
<evidence type="ECO:0000313" key="2">
    <source>
        <dbReference type="EMBL" id="KAF1946991.1"/>
    </source>
</evidence>
<accession>A0A6A5T2Y7</accession>
<keyword evidence="3" id="KW-1185">Reference proteome</keyword>
<feature type="compositionally biased region" description="Polar residues" evidence="1">
    <location>
        <begin position="330"/>
        <end position="352"/>
    </location>
</feature>
<dbReference type="AlphaFoldDB" id="A0A6A5T2Y7"/>
<feature type="compositionally biased region" description="Basic residues" evidence="1">
    <location>
        <begin position="602"/>
        <end position="611"/>
    </location>
</feature>
<evidence type="ECO:0000313" key="3">
    <source>
        <dbReference type="Proteomes" id="UP000800038"/>
    </source>
</evidence>
<dbReference type="EMBL" id="ML976000">
    <property type="protein sequence ID" value="KAF1946991.1"/>
    <property type="molecule type" value="Genomic_DNA"/>
</dbReference>
<feature type="compositionally biased region" description="Polar residues" evidence="1">
    <location>
        <begin position="537"/>
        <end position="548"/>
    </location>
</feature>
<dbReference type="OrthoDB" id="3801599at2759"/>
<evidence type="ECO:0000256" key="1">
    <source>
        <dbReference type="SAM" id="MobiDB-lite"/>
    </source>
</evidence>
<reference evidence="2" key="1">
    <citation type="journal article" date="2020" name="Stud. Mycol.">
        <title>101 Dothideomycetes genomes: a test case for predicting lifestyles and emergence of pathogens.</title>
        <authorList>
            <person name="Haridas S."/>
            <person name="Albert R."/>
            <person name="Binder M."/>
            <person name="Bloem J."/>
            <person name="Labutti K."/>
            <person name="Salamov A."/>
            <person name="Andreopoulos B."/>
            <person name="Baker S."/>
            <person name="Barry K."/>
            <person name="Bills G."/>
            <person name="Bluhm B."/>
            <person name="Cannon C."/>
            <person name="Castanera R."/>
            <person name="Culley D."/>
            <person name="Daum C."/>
            <person name="Ezra D."/>
            <person name="Gonzalez J."/>
            <person name="Henrissat B."/>
            <person name="Kuo A."/>
            <person name="Liang C."/>
            <person name="Lipzen A."/>
            <person name="Lutzoni F."/>
            <person name="Magnuson J."/>
            <person name="Mondo S."/>
            <person name="Nolan M."/>
            <person name="Ohm R."/>
            <person name="Pangilinan J."/>
            <person name="Park H.-J."/>
            <person name="Ramirez L."/>
            <person name="Alfaro M."/>
            <person name="Sun H."/>
            <person name="Tritt A."/>
            <person name="Yoshinaga Y."/>
            <person name="Zwiers L.-H."/>
            <person name="Turgeon B."/>
            <person name="Goodwin S."/>
            <person name="Spatafora J."/>
            <person name="Crous P."/>
            <person name="Grigoriev I."/>
        </authorList>
    </citation>
    <scope>NUCLEOTIDE SEQUENCE</scope>
    <source>
        <strain evidence="2">CBS 161.51</strain>
    </source>
</reference>
<sequence length="791" mass="85585">MTALLTPGLEGDLFGVDMPSQFDNFADNDLFDFKATFPDAVLPSVEIREDLPCSSSQGVCLADIEQPGGMHDVQWSSDIAPEYASDLRGGYFDAFADEMEAGEGLHDDMSTWPSDLTEYHGGDWAPSPTPQASEQFQATPVDTASPFAQGTEELQGTPSVENLLAENARLKALMETMTASPTSAKTPSPPKTPPKKRSLLTTPQKTPQNHVAKNSPLKKTKLSPASVAISKQKGLIESMFCPTTVPQKRHEYQQHMFGPPLQSSPRHQNSSTTLIQPAVAATDDGYQAGLREFMGQSNQLESSSVNFYFVNNIDQTPQASQAPAERSPESENINPNASFNSAFENNDASQDGQRLSLQDSLYLQQQVNGEPQVPNDLAAQNVDFSAQSDDFTAQKGDFFVQGNELTAQNDDLAAQDNDFTTQNGDVTNTSDDDFHLRQMLMGSNASATDPFPVYPTPQSVCHETFAQTHEYDQSNGGKSSYDPATAQDLINNTMAVKQCPSYPTSSPAAMTISSQIQPQHPAGDKMHNGSMYGPAADSSSDNSFSGIPTNFLPFKPDYQVSQAAAPTPSRRKQAAKTTRSPPKPKAPKTRKAPKTAATNSKVSKKAPHKRTTSTPKDPAHSEQPPPYHTVAELYAAPFLTLTKEEKARLLLPLLQGFDPKTGLKLAPPGTLAAGIEPDFEAMGADHFPEMMGQTSNQTQAPVMNCGNIIGQDQTQVPAVDNGNGMNMSTGMNAGMNMDFGNDKNKGAIGGDMQMDIGIQMQVQMQPEEMGRSRQQEALGRNARLQTACRRR</sequence>